<name>C0NF58_AJECG</name>
<evidence type="ECO:0000256" key="1">
    <source>
        <dbReference type="SAM" id="MobiDB-lite"/>
    </source>
</evidence>
<keyword evidence="2" id="KW-0472">Membrane</keyword>
<evidence type="ECO:0000256" key="2">
    <source>
        <dbReference type="SAM" id="Phobius"/>
    </source>
</evidence>
<dbReference type="Proteomes" id="UP000001631">
    <property type="component" value="Unassembled WGS sequence"/>
</dbReference>
<keyword evidence="4" id="KW-1185">Reference proteome</keyword>
<evidence type="ECO:0000313" key="3">
    <source>
        <dbReference type="EMBL" id="EEH09879.1"/>
    </source>
</evidence>
<protein>
    <submittedName>
        <fullName evidence="3">Uncharacterized protein</fullName>
    </submittedName>
</protein>
<feature type="transmembrane region" description="Helical" evidence="2">
    <location>
        <begin position="152"/>
        <end position="174"/>
    </location>
</feature>
<dbReference type="AlphaFoldDB" id="C0NF58"/>
<keyword evidence="2" id="KW-0812">Transmembrane</keyword>
<evidence type="ECO:0000313" key="4">
    <source>
        <dbReference type="Proteomes" id="UP000001631"/>
    </source>
</evidence>
<gene>
    <name evidence="3" type="ORF">HCBG_01524</name>
</gene>
<reference evidence="3" key="1">
    <citation type="submission" date="2009-02" db="EMBL/GenBank/DDBJ databases">
        <title>The Genome Sequence of Ajellomyces capsulatus strain G186AR.</title>
        <authorList>
            <consortium name="The Broad Institute Genome Sequencing Platform"/>
            <person name="Champion M."/>
            <person name="Cuomo C."/>
            <person name="Ma L.-J."/>
            <person name="Henn M.R."/>
            <person name="Sil A."/>
            <person name="Goldman B."/>
            <person name="Young S.K."/>
            <person name="Kodira C.D."/>
            <person name="Zeng Q."/>
            <person name="Koehrsen M."/>
            <person name="Alvarado L."/>
            <person name="Berlin A."/>
            <person name="Borenstein D."/>
            <person name="Chen Z."/>
            <person name="Engels R."/>
            <person name="Freedman E."/>
            <person name="Gellesch M."/>
            <person name="Goldberg J."/>
            <person name="Griggs A."/>
            <person name="Gujja S."/>
            <person name="Heiman D."/>
            <person name="Hepburn T."/>
            <person name="Howarth C."/>
            <person name="Jen D."/>
            <person name="Larson L."/>
            <person name="Lewis B."/>
            <person name="Mehta T."/>
            <person name="Park D."/>
            <person name="Pearson M."/>
            <person name="Roberts A."/>
            <person name="Saif S."/>
            <person name="Shea T."/>
            <person name="Shenoy N."/>
            <person name="Sisk P."/>
            <person name="Stolte C."/>
            <person name="Sykes S."/>
            <person name="Walk T."/>
            <person name="White J."/>
            <person name="Yandava C."/>
            <person name="Klein B."/>
            <person name="McEwen J.G."/>
            <person name="Puccia R."/>
            <person name="Goldman G.H."/>
            <person name="Felipe M.S."/>
            <person name="Nino-Vega G."/>
            <person name="San-Blas G."/>
            <person name="Taylor J."/>
            <person name="Mendoza L."/>
            <person name="Galagan J."/>
            <person name="Nusbaum C."/>
            <person name="Birren B."/>
        </authorList>
    </citation>
    <scope>NUCLEOTIDE SEQUENCE</scope>
    <source>
        <strain evidence="3">G186AR</strain>
    </source>
</reference>
<dbReference type="InParanoid" id="C0NF58"/>
<dbReference type="GeneID" id="69034541"/>
<keyword evidence="2" id="KW-1133">Transmembrane helix</keyword>
<dbReference type="HOGENOM" id="CLU_1282912_0_0_1"/>
<accession>C0NF58</accession>
<organism evidence="3 4">
    <name type="scientific">Ajellomyces capsulatus (strain G186AR / H82 / ATCC MYA-2454 / RMSCC 2432)</name>
    <name type="common">Darling's disease fungus</name>
    <name type="synonym">Histoplasma capsulatum</name>
    <dbReference type="NCBI Taxonomy" id="447093"/>
    <lineage>
        <taxon>Eukaryota</taxon>
        <taxon>Fungi</taxon>
        <taxon>Dikarya</taxon>
        <taxon>Ascomycota</taxon>
        <taxon>Pezizomycotina</taxon>
        <taxon>Eurotiomycetes</taxon>
        <taxon>Eurotiomycetidae</taxon>
        <taxon>Onygenales</taxon>
        <taxon>Ajellomycetaceae</taxon>
        <taxon>Histoplasma</taxon>
    </lineage>
</organism>
<sequence>MPHALCVRASTDTDTDTFADRVRSATSSISPSRRAPSPECRRSMTNPRGITASRGLGSAGHSLGSLRRCCPGQVWAFEHVWRLRFSLPGSGQSTGRFGQSRPSTIYGWVLVLLTRLVKWSNFLPCSCLASAISQAAAADLDLDLDLDFVSAAAAAAAAAVLWNVLPVLPFRLLIERIGTLRKNRGQAVQVFWQWDSVFNETLNKEVECHWPQVLA</sequence>
<dbReference type="EMBL" id="GG663364">
    <property type="protein sequence ID" value="EEH09879.1"/>
    <property type="molecule type" value="Genomic_DNA"/>
</dbReference>
<dbReference type="RefSeq" id="XP_045290360.1">
    <property type="nucleotide sequence ID" value="XM_045428574.1"/>
</dbReference>
<feature type="region of interest" description="Disordered" evidence="1">
    <location>
        <begin position="22"/>
        <end position="51"/>
    </location>
</feature>
<feature type="compositionally biased region" description="Low complexity" evidence="1">
    <location>
        <begin position="24"/>
        <end position="38"/>
    </location>
</feature>
<proteinExistence type="predicted"/>